<evidence type="ECO:0000313" key="2">
    <source>
        <dbReference type="Proteomes" id="UP000533533"/>
    </source>
</evidence>
<dbReference type="Proteomes" id="UP000533533">
    <property type="component" value="Unassembled WGS sequence"/>
</dbReference>
<reference evidence="1 2" key="1">
    <citation type="submission" date="2020-08" db="EMBL/GenBank/DDBJ databases">
        <title>Genomic Encyclopedia of Type Strains, Phase IV (KMG-V): Genome sequencing to study the core and pangenomes of soil and plant-associated prokaryotes.</title>
        <authorList>
            <person name="Whitman W."/>
        </authorList>
    </citation>
    <scope>NUCLEOTIDE SEQUENCE [LARGE SCALE GENOMIC DNA]</scope>
    <source>
        <strain evidence="1 2">SRMrh-85</strain>
    </source>
</reference>
<accession>A0ABR6FT09</accession>
<comment type="caution">
    <text evidence="1">The sequence shown here is derived from an EMBL/GenBank/DDBJ whole genome shotgun (WGS) entry which is preliminary data.</text>
</comment>
<evidence type="ECO:0008006" key="3">
    <source>
        <dbReference type="Google" id="ProtNLM"/>
    </source>
</evidence>
<sequence>MDVQVMTDRIFELTCRAVRTASKVFFSAANQRSTWLRHDAEVGVK</sequence>
<proteinExistence type="predicted"/>
<evidence type="ECO:0000313" key="1">
    <source>
        <dbReference type="EMBL" id="MBB2930574.1"/>
    </source>
</evidence>
<organism evidence="1 2">
    <name type="scientific">Paraburkholderia silvatlantica</name>
    <dbReference type="NCBI Taxonomy" id="321895"/>
    <lineage>
        <taxon>Bacteria</taxon>
        <taxon>Pseudomonadati</taxon>
        <taxon>Pseudomonadota</taxon>
        <taxon>Betaproteobacteria</taxon>
        <taxon>Burkholderiales</taxon>
        <taxon>Burkholderiaceae</taxon>
        <taxon>Paraburkholderia</taxon>
    </lineage>
</organism>
<gene>
    <name evidence="1" type="ORF">FHX59_005037</name>
</gene>
<protein>
    <recommendedName>
        <fullName evidence="3">Inositol monophosphatase family protein</fullName>
    </recommendedName>
</protein>
<name>A0ABR6FT09_9BURK</name>
<keyword evidence="2" id="KW-1185">Reference proteome</keyword>
<dbReference type="EMBL" id="JACHVZ010000014">
    <property type="protein sequence ID" value="MBB2930574.1"/>
    <property type="molecule type" value="Genomic_DNA"/>
</dbReference>